<evidence type="ECO:0000313" key="3">
    <source>
        <dbReference type="Proteomes" id="UP000324222"/>
    </source>
</evidence>
<evidence type="ECO:0000313" key="2">
    <source>
        <dbReference type="EMBL" id="MPC27322.1"/>
    </source>
</evidence>
<comment type="caution">
    <text evidence="2">The sequence shown here is derived from an EMBL/GenBank/DDBJ whole genome shotgun (WGS) entry which is preliminary data.</text>
</comment>
<organism evidence="2 3">
    <name type="scientific">Portunus trituberculatus</name>
    <name type="common">Swimming crab</name>
    <name type="synonym">Neptunus trituberculatus</name>
    <dbReference type="NCBI Taxonomy" id="210409"/>
    <lineage>
        <taxon>Eukaryota</taxon>
        <taxon>Metazoa</taxon>
        <taxon>Ecdysozoa</taxon>
        <taxon>Arthropoda</taxon>
        <taxon>Crustacea</taxon>
        <taxon>Multicrustacea</taxon>
        <taxon>Malacostraca</taxon>
        <taxon>Eumalacostraca</taxon>
        <taxon>Eucarida</taxon>
        <taxon>Decapoda</taxon>
        <taxon>Pleocyemata</taxon>
        <taxon>Brachyura</taxon>
        <taxon>Eubrachyura</taxon>
        <taxon>Portunoidea</taxon>
        <taxon>Portunidae</taxon>
        <taxon>Portuninae</taxon>
        <taxon>Portunus</taxon>
    </lineage>
</organism>
<feature type="compositionally biased region" description="Polar residues" evidence="1">
    <location>
        <begin position="45"/>
        <end position="62"/>
    </location>
</feature>
<name>A0A5B7DZW8_PORTR</name>
<proteinExistence type="predicted"/>
<reference evidence="2 3" key="1">
    <citation type="submission" date="2019-05" db="EMBL/GenBank/DDBJ databases">
        <title>Another draft genome of Portunus trituberculatus and its Hox gene families provides insights of decapod evolution.</title>
        <authorList>
            <person name="Jeong J.-H."/>
            <person name="Song I."/>
            <person name="Kim S."/>
            <person name="Choi T."/>
            <person name="Kim D."/>
            <person name="Ryu S."/>
            <person name="Kim W."/>
        </authorList>
    </citation>
    <scope>NUCLEOTIDE SEQUENCE [LARGE SCALE GENOMIC DNA]</scope>
    <source>
        <tissue evidence="2">Muscle</tissue>
    </source>
</reference>
<keyword evidence="3" id="KW-1185">Reference proteome</keyword>
<dbReference type="AlphaFoldDB" id="A0A5B7DZW8"/>
<dbReference type="Proteomes" id="UP000324222">
    <property type="component" value="Unassembled WGS sequence"/>
</dbReference>
<protein>
    <submittedName>
        <fullName evidence="2">Uncharacterized protein</fullName>
    </submittedName>
</protein>
<dbReference type="EMBL" id="VSRR010001727">
    <property type="protein sequence ID" value="MPC27322.1"/>
    <property type="molecule type" value="Genomic_DNA"/>
</dbReference>
<sequence length="62" mass="6764">MRECRASFEYEIKHRGVSLAPPPSLPSSLIPPVLPPASLPRHALSPQSSHQRGSNFTFKAPS</sequence>
<feature type="region of interest" description="Disordered" evidence="1">
    <location>
        <begin position="18"/>
        <end position="62"/>
    </location>
</feature>
<accession>A0A5B7DZW8</accession>
<gene>
    <name evidence="2" type="ORF">E2C01_020490</name>
</gene>
<evidence type="ECO:0000256" key="1">
    <source>
        <dbReference type="SAM" id="MobiDB-lite"/>
    </source>
</evidence>